<feature type="compositionally biased region" description="Basic residues" evidence="1">
    <location>
        <begin position="105"/>
        <end position="114"/>
    </location>
</feature>
<evidence type="ECO:0000256" key="1">
    <source>
        <dbReference type="SAM" id="MobiDB-lite"/>
    </source>
</evidence>
<dbReference type="PANTHER" id="PTHR33144:SF45">
    <property type="entry name" value="TRANSPOSASE TNP1_EN_SPM-LIKE DOMAIN-CONTAINING PROTEIN"/>
    <property type="match status" value="1"/>
</dbReference>
<feature type="compositionally biased region" description="Polar residues" evidence="1">
    <location>
        <begin position="82"/>
        <end position="100"/>
    </location>
</feature>
<name>A0A314Z2R8_PRUYE</name>
<gene>
    <name evidence="2" type="ORF">Pyn_34632</name>
</gene>
<dbReference type="AlphaFoldDB" id="A0A314Z2R8"/>
<protein>
    <submittedName>
        <fullName evidence="2">Uncharacterized protein</fullName>
    </submittedName>
</protein>
<dbReference type="STRING" id="2094558.A0A314Z2R8"/>
<evidence type="ECO:0000313" key="2">
    <source>
        <dbReference type="EMBL" id="PQQ11478.1"/>
    </source>
</evidence>
<reference evidence="2 3" key="1">
    <citation type="submission" date="2018-02" db="EMBL/GenBank/DDBJ databases">
        <title>Draft genome of wild Prunus yedoensis var. nudiflora.</title>
        <authorList>
            <person name="Baek S."/>
            <person name="Kim J.-H."/>
            <person name="Choi K."/>
            <person name="Kim G.-B."/>
            <person name="Cho A."/>
            <person name="Jang H."/>
            <person name="Shin C.-H."/>
            <person name="Yu H.-J."/>
            <person name="Mun J.-H."/>
        </authorList>
    </citation>
    <scope>NUCLEOTIDE SEQUENCE [LARGE SCALE GENOMIC DNA]</scope>
    <source>
        <strain evidence="3">cv. Jeju island</strain>
        <tissue evidence="2">Leaf</tissue>
    </source>
</reference>
<sequence length="261" mass="30002">MQMFPPHVPNTGNLFISLAEDNESQDPLSRRMYNEHESEEYLMGLLANGSDEVHNNVNDTVNERVGIYEVSSTSMGGRYRPTNETGGPSRLANSAPNGTNGRDRSAKRKRKSRGINKQNFAVDHPEKVCFNEVGQAVEPPDLVAKFVRFLGIIATDASYFPIDVFDFRELVKSGAVDKAWKTVKEALDWSDPQTVEREDEIKKTTLDKLNERWKKFKASLKDKYYNPNTEDEDRFHCPDDRVNNNQWRHLVEWWDGDGKQF</sequence>
<comment type="caution">
    <text evidence="2">The sequence shown here is derived from an EMBL/GenBank/DDBJ whole genome shotgun (WGS) entry which is preliminary data.</text>
</comment>
<dbReference type="PANTHER" id="PTHR33144">
    <property type="entry name" value="OS10G0409366 PROTEIN-RELATED"/>
    <property type="match status" value="1"/>
</dbReference>
<feature type="region of interest" description="Disordered" evidence="1">
    <location>
        <begin position="72"/>
        <end position="118"/>
    </location>
</feature>
<accession>A0A314Z2R8</accession>
<evidence type="ECO:0000313" key="3">
    <source>
        <dbReference type="Proteomes" id="UP000250321"/>
    </source>
</evidence>
<dbReference type="Proteomes" id="UP000250321">
    <property type="component" value="Unassembled WGS sequence"/>
</dbReference>
<proteinExistence type="predicted"/>
<organism evidence="2 3">
    <name type="scientific">Prunus yedoensis var. nudiflora</name>
    <dbReference type="NCBI Taxonomy" id="2094558"/>
    <lineage>
        <taxon>Eukaryota</taxon>
        <taxon>Viridiplantae</taxon>
        <taxon>Streptophyta</taxon>
        <taxon>Embryophyta</taxon>
        <taxon>Tracheophyta</taxon>
        <taxon>Spermatophyta</taxon>
        <taxon>Magnoliopsida</taxon>
        <taxon>eudicotyledons</taxon>
        <taxon>Gunneridae</taxon>
        <taxon>Pentapetalae</taxon>
        <taxon>rosids</taxon>
        <taxon>fabids</taxon>
        <taxon>Rosales</taxon>
        <taxon>Rosaceae</taxon>
        <taxon>Amygdaloideae</taxon>
        <taxon>Amygdaleae</taxon>
        <taxon>Prunus</taxon>
    </lineage>
</organism>
<dbReference type="EMBL" id="PJQY01000397">
    <property type="protein sequence ID" value="PQQ11478.1"/>
    <property type="molecule type" value="Genomic_DNA"/>
</dbReference>
<dbReference type="OrthoDB" id="1173785at2759"/>
<keyword evidence="3" id="KW-1185">Reference proteome</keyword>